<dbReference type="InterPro" id="IPR027417">
    <property type="entry name" value="P-loop_NTPase"/>
</dbReference>
<sequence length="705" mass="79196">MVPIPQKITNFDDEQLKTYIREGSFNKYNQESKPLQVDTVANLVRGRNTFLLAATGFGKSRIPEMYLNLTARDRNGEFVGVVVVLNPLDALGDNQVEEKIAAGYTAINLKKLNFNAKTADEVKNGLYNFVYLSPEIFLNNKSFEELYLSPQFQSKLVLVVVDEAHMIYSWGLVESGKRHLKALVKHQDRCLFRPYYGNIGSALLNSNKAPILLMSATCRPTAIDAMKKNLKLVDTDLDIIRGELSRPEIRIIRITMNNSLNSCQDLLRMYPSEKQTPDSQLVSTLIYSGTRHATLKVLEVLDDARETPGHHLIAGSSFARRYHACTGDLDKQDCISDFSQGKVPLISCTMALGMGQNWRSVRQVVHIGRGDPSLICQMIGRAGRDGKPALAVLFVESNRKNGKNSLGEFTGPIDSDDDRMDALALTPVCLRVAFAVDNFIGHIPLRFDDRSYIDEVEREMRMNFPRCMCSNCMKQAGELLVNNFKRLNQSNFMDYILNSIATTSQPATSVTKTCNTKAIKTRAVPVKLTKPEMVELKEVLKKDCCNFIEKAVGTGGTIVARRFFGENEAEAIVKNINNICDAEQMRDVIRGEAFDGQVDALMHSINHFLNNRDNQIQTDVAQSNQTLAPKNIIITQSPIEKPTQINRRKRCTPEEAEAKRLENEAKKQMRQAQILARKSADEIRKASQQQIMQEVKAQYNLPMGS</sequence>
<dbReference type="InterPro" id="IPR011545">
    <property type="entry name" value="DEAD/DEAH_box_helicase_dom"/>
</dbReference>
<dbReference type="PROSITE" id="PS51192">
    <property type="entry name" value="HELICASE_ATP_BIND_1"/>
    <property type="match status" value="1"/>
</dbReference>
<dbReference type="SMART" id="SM00487">
    <property type="entry name" value="DEXDc"/>
    <property type="match status" value="1"/>
</dbReference>
<reference evidence="11" key="4">
    <citation type="submission" date="2025-05" db="UniProtKB">
        <authorList>
            <consortium name="EnsemblFungi"/>
        </authorList>
    </citation>
    <scope>IDENTIFICATION</scope>
    <source>
        <strain evidence="11">isolate 1-1 / race 1 (BBBD)</strain>
    </source>
</reference>
<evidence type="ECO:0000259" key="9">
    <source>
        <dbReference type="PROSITE" id="PS51194"/>
    </source>
</evidence>
<gene>
    <name evidence="10" type="ORF">PTTG_29616</name>
</gene>
<evidence type="ECO:0000256" key="6">
    <source>
        <dbReference type="ARBA" id="ARBA00034617"/>
    </source>
</evidence>
<dbReference type="Pfam" id="PF00271">
    <property type="entry name" value="Helicase_C"/>
    <property type="match status" value="1"/>
</dbReference>
<dbReference type="Pfam" id="PF00270">
    <property type="entry name" value="DEAD"/>
    <property type="match status" value="1"/>
</dbReference>
<evidence type="ECO:0000256" key="4">
    <source>
        <dbReference type="ARBA" id="ARBA00023125"/>
    </source>
</evidence>
<dbReference type="GO" id="GO:0000724">
    <property type="term" value="P:double-strand break repair via homologous recombination"/>
    <property type="evidence" value="ECO:0007669"/>
    <property type="project" value="TreeGrafter"/>
</dbReference>
<reference evidence="10" key="1">
    <citation type="submission" date="2009-11" db="EMBL/GenBank/DDBJ databases">
        <authorList>
            <consortium name="The Broad Institute Genome Sequencing Platform"/>
            <person name="Ward D."/>
            <person name="Feldgarden M."/>
            <person name="Earl A."/>
            <person name="Young S.K."/>
            <person name="Zeng Q."/>
            <person name="Koehrsen M."/>
            <person name="Alvarado L."/>
            <person name="Berlin A."/>
            <person name="Bochicchio J."/>
            <person name="Borenstein D."/>
            <person name="Chapman S.B."/>
            <person name="Chen Z."/>
            <person name="Engels R."/>
            <person name="Freedman E."/>
            <person name="Gellesch M."/>
            <person name="Goldberg J."/>
            <person name="Griggs A."/>
            <person name="Gujja S."/>
            <person name="Heilman E."/>
            <person name="Heiman D."/>
            <person name="Hepburn T."/>
            <person name="Howarth C."/>
            <person name="Jen D."/>
            <person name="Larson L."/>
            <person name="Lewis B."/>
            <person name="Mehta T."/>
            <person name="Park D."/>
            <person name="Pearson M."/>
            <person name="Roberts A."/>
            <person name="Saif S."/>
            <person name="Shea T."/>
            <person name="Shenoy N."/>
            <person name="Sisk P."/>
            <person name="Stolte C."/>
            <person name="Sykes S."/>
            <person name="Thomson T."/>
            <person name="Walk T."/>
            <person name="White J."/>
            <person name="Yandava C."/>
            <person name="Izard J."/>
            <person name="Baranova O.V."/>
            <person name="Blanton J.M."/>
            <person name="Tanner A.C."/>
            <person name="Dewhirst F.E."/>
            <person name="Haas B."/>
            <person name="Nusbaum C."/>
            <person name="Birren B."/>
        </authorList>
    </citation>
    <scope>NUCLEOTIDE SEQUENCE [LARGE SCALE GENOMIC DNA]</scope>
    <source>
        <strain evidence="10">1-1 BBBD Race 1</strain>
    </source>
</reference>
<evidence type="ECO:0000313" key="12">
    <source>
        <dbReference type="Proteomes" id="UP000005240"/>
    </source>
</evidence>
<evidence type="ECO:0000256" key="1">
    <source>
        <dbReference type="ARBA" id="ARBA00005446"/>
    </source>
</evidence>
<evidence type="ECO:0000259" key="8">
    <source>
        <dbReference type="PROSITE" id="PS51192"/>
    </source>
</evidence>
<dbReference type="AlphaFoldDB" id="A0A180G350"/>
<reference evidence="11 12" key="3">
    <citation type="journal article" date="2017" name="G3 (Bethesda)">
        <title>Comparative analysis highlights variable genome content of wheat rusts and divergence of the mating loci.</title>
        <authorList>
            <person name="Cuomo C.A."/>
            <person name="Bakkeren G."/>
            <person name="Khalil H.B."/>
            <person name="Panwar V."/>
            <person name="Joly D."/>
            <person name="Linning R."/>
            <person name="Sakthikumar S."/>
            <person name="Song X."/>
            <person name="Adiconis X."/>
            <person name="Fan L."/>
            <person name="Goldberg J.M."/>
            <person name="Levin J.Z."/>
            <person name="Young S."/>
            <person name="Zeng Q."/>
            <person name="Anikster Y."/>
            <person name="Bruce M."/>
            <person name="Wang M."/>
            <person name="Yin C."/>
            <person name="McCallum B."/>
            <person name="Szabo L.J."/>
            <person name="Hulbert S."/>
            <person name="Chen X."/>
            <person name="Fellers J.P."/>
        </authorList>
    </citation>
    <scope>NUCLEOTIDE SEQUENCE</scope>
    <source>
        <strain evidence="11">isolate 1-1 / race 1 (BBBD)</strain>
        <strain evidence="12">Isolate 1-1 / race 1 (BBBD)</strain>
    </source>
</reference>
<keyword evidence="5" id="KW-0413">Isomerase</keyword>
<dbReference type="GO" id="GO:0005524">
    <property type="term" value="F:ATP binding"/>
    <property type="evidence" value="ECO:0007669"/>
    <property type="project" value="UniProtKB-KW"/>
</dbReference>
<accession>A0A180G350</accession>
<dbReference type="STRING" id="630390.A0A180G350"/>
<keyword evidence="2" id="KW-0547">Nucleotide-binding</keyword>
<dbReference type="GO" id="GO:0003677">
    <property type="term" value="F:DNA binding"/>
    <property type="evidence" value="ECO:0007669"/>
    <property type="project" value="UniProtKB-KW"/>
</dbReference>
<evidence type="ECO:0000256" key="2">
    <source>
        <dbReference type="ARBA" id="ARBA00022741"/>
    </source>
</evidence>
<evidence type="ECO:0000256" key="5">
    <source>
        <dbReference type="ARBA" id="ARBA00023235"/>
    </source>
</evidence>
<evidence type="ECO:0000256" key="3">
    <source>
        <dbReference type="ARBA" id="ARBA00022840"/>
    </source>
</evidence>
<keyword evidence="4" id="KW-0238">DNA-binding</keyword>
<keyword evidence="3" id="KW-0067">ATP-binding</keyword>
<dbReference type="PANTHER" id="PTHR13710">
    <property type="entry name" value="DNA HELICASE RECQ FAMILY MEMBER"/>
    <property type="match status" value="1"/>
</dbReference>
<comment type="catalytic activity">
    <reaction evidence="6">
        <text>Couples ATP hydrolysis with the unwinding of duplex DNA by translocating in the 3'-5' direction.</text>
        <dbReference type="EC" id="5.6.2.4"/>
    </reaction>
</comment>
<protein>
    <recommendedName>
        <fullName evidence="7">DNA 3'-5' helicase</fullName>
        <ecNumber evidence="7">5.6.2.4</ecNumber>
    </recommendedName>
</protein>
<evidence type="ECO:0000256" key="7">
    <source>
        <dbReference type="ARBA" id="ARBA00034808"/>
    </source>
</evidence>
<reference evidence="10" key="2">
    <citation type="submission" date="2016-05" db="EMBL/GenBank/DDBJ databases">
        <title>Comparative analysis highlights variable genome content of wheat rusts and divergence of the mating loci.</title>
        <authorList>
            <person name="Cuomo C.A."/>
            <person name="Bakkeren G."/>
            <person name="Szabo L."/>
            <person name="Khalil H."/>
            <person name="Joly D."/>
            <person name="Goldberg J."/>
            <person name="Young S."/>
            <person name="Zeng Q."/>
            <person name="Fellers J."/>
        </authorList>
    </citation>
    <scope>NUCLEOTIDE SEQUENCE [LARGE SCALE GENOMIC DNA]</scope>
    <source>
        <strain evidence="10">1-1 BBBD Race 1</strain>
    </source>
</reference>
<dbReference type="EC" id="5.6.2.4" evidence="7"/>
<dbReference type="PROSITE" id="PS51194">
    <property type="entry name" value="HELICASE_CTER"/>
    <property type="match status" value="1"/>
</dbReference>
<dbReference type="GO" id="GO:0043138">
    <property type="term" value="F:3'-5' DNA helicase activity"/>
    <property type="evidence" value="ECO:0007669"/>
    <property type="project" value="UniProtKB-EC"/>
</dbReference>
<dbReference type="EMBL" id="ADAS02000645">
    <property type="protein sequence ID" value="OAV87018.1"/>
    <property type="molecule type" value="Genomic_DNA"/>
</dbReference>
<evidence type="ECO:0000313" key="11">
    <source>
        <dbReference type="EnsemblFungi" id="PTTG_29616-t43_1-p1"/>
    </source>
</evidence>
<dbReference type="GO" id="GO:0005694">
    <property type="term" value="C:chromosome"/>
    <property type="evidence" value="ECO:0007669"/>
    <property type="project" value="TreeGrafter"/>
</dbReference>
<dbReference type="InterPro" id="IPR014001">
    <property type="entry name" value="Helicase_ATP-bd"/>
</dbReference>
<dbReference type="GO" id="GO:0005737">
    <property type="term" value="C:cytoplasm"/>
    <property type="evidence" value="ECO:0007669"/>
    <property type="project" value="TreeGrafter"/>
</dbReference>
<comment type="similarity">
    <text evidence="1">Belongs to the helicase family. RecQ subfamily.</text>
</comment>
<dbReference type="Proteomes" id="UP000005240">
    <property type="component" value="Unassembled WGS sequence"/>
</dbReference>
<organism evidence="10">
    <name type="scientific">Puccinia triticina (isolate 1-1 / race 1 (BBBD))</name>
    <name type="common">Brown leaf rust fungus</name>
    <dbReference type="NCBI Taxonomy" id="630390"/>
    <lineage>
        <taxon>Eukaryota</taxon>
        <taxon>Fungi</taxon>
        <taxon>Dikarya</taxon>
        <taxon>Basidiomycota</taxon>
        <taxon>Pucciniomycotina</taxon>
        <taxon>Pucciniomycetes</taxon>
        <taxon>Pucciniales</taxon>
        <taxon>Pucciniaceae</taxon>
        <taxon>Puccinia</taxon>
    </lineage>
</organism>
<dbReference type="PANTHER" id="PTHR13710:SF105">
    <property type="entry name" value="ATP-DEPENDENT DNA HELICASE Q1"/>
    <property type="match status" value="1"/>
</dbReference>
<dbReference type="GO" id="GO:0009378">
    <property type="term" value="F:four-way junction helicase activity"/>
    <property type="evidence" value="ECO:0007669"/>
    <property type="project" value="TreeGrafter"/>
</dbReference>
<name>A0A180G350_PUCT1</name>
<dbReference type="OrthoDB" id="10261556at2759"/>
<dbReference type="InterPro" id="IPR001650">
    <property type="entry name" value="Helicase_C-like"/>
</dbReference>
<keyword evidence="12" id="KW-1185">Reference proteome</keyword>
<dbReference type="Gene3D" id="3.40.50.300">
    <property type="entry name" value="P-loop containing nucleotide triphosphate hydrolases"/>
    <property type="match status" value="2"/>
</dbReference>
<feature type="domain" description="Helicase ATP-binding" evidence="8">
    <location>
        <begin position="40"/>
        <end position="236"/>
    </location>
</feature>
<dbReference type="SUPFAM" id="SSF52540">
    <property type="entry name" value="P-loop containing nucleoside triphosphate hydrolases"/>
    <property type="match status" value="1"/>
</dbReference>
<feature type="domain" description="Helicase C-terminal" evidence="9">
    <location>
        <begin position="262"/>
        <end position="424"/>
    </location>
</feature>
<proteinExistence type="inferred from homology"/>
<dbReference type="VEuPathDB" id="FungiDB:PTTG_29616"/>
<evidence type="ECO:0000313" key="10">
    <source>
        <dbReference type="EMBL" id="OAV87018.1"/>
    </source>
</evidence>
<dbReference type="EnsemblFungi" id="PTTG_29616-t43_1">
    <property type="protein sequence ID" value="PTTG_29616-t43_1-p1"/>
    <property type="gene ID" value="PTTG_29616"/>
</dbReference>